<proteinExistence type="predicted"/>
<evidence type="ECO:0000313" key="1">
    <source>
        <dbReference type="EMBL" id="OWA54952.1"/>
    </source>
</evidence>
<accession>A0A9X6RPD2</accession>
<dbReference type="AlphaFoldDB" id="A0A9X6RPD2"/>
<keyword evidence="2" id="KW-1185">Reference proteome</keyword>
<dbReference type="Proteomes" id="UP000192578">
    <property type="component" value="Unassembled WGS sequence"/>
</dbReference>
<reference evidence="2" key="1">
    <citation type="submission" date="2017-01" db="EMBL/GenBank/DDBJ databases">
        <title>Comparative genomics of anhydrobiosis in the tardigrade Hypsibius dujardini.</title>
        <authorList>
            <person name="Yoshida Y."/>
            <person name="Koutsovoulos G."/>
            <person name="Laetsch D."/>
            <person name="Stevens L."/>
            <person name="Kumar S."/>
            <person name="Horikawa D."/>
            <person name="Ishino K."/>
            <person name="Komine S."/>
            <person name="Tomita M."/>
            <person name="Blaxter M."/>
            <person name="Arakawa K."/>
        </authorList>
    </citation>
    <scope>NUCLEOTIDE SEQUENCE [LARGE SCALE GENOMIC DNA]</scope>
    <source>
        <strain evidence="2">Z151</strain>
    </source>
</reference>
<gene>
    <name evidence="1" type="ORF">BV898_19339</name>
</gene>
<organism evidence="1 2">
    <name type="scientific">Hypsibius exemplaris</name>
    <name type="common">Freshwater tardigrade</name>
    <dbReference type="NCBI Taxonomy" id="2072580"/>
    <lineage>
        <taxon>Eukaryota</taxon>
        <taxon>Metazoa</taxon>
        <taxon>Ecdysozoa</taxon>
        <taxon>Tardigrada</taxon>
        <taxon>Eutardigrada</taxon>
        <taxon>Parachela</taxon>
        <taxon>Hypsibioidea</taxon>
        <taxon>Hypsibiidae</taxon>
        <taxon>Hypsibius</taxon>
    </lineage>
</organism>
<evidence type="ECO:0000313" key="2">
    <source>
        <dbReference type="Proteomes" id="UP000192578"/>
    </source>
</evidence>
<sequence length="281" mass="32757">MPSRSHRSRNANCAFMEKRFVYPISQRHEWANPHTQSLETFRKNDATLQSVSSSDGGLQEARFCTDGLCEIVLLGVSYSLNKRKRWLLPELFDMAVEQLPWMDFTVSCLIRSMPPYCHPYTSGVHYLRPDEAGSFWFGSSQKWYSDLTDYLVNTPHLANLNTKGDFESNDAHLFRQIDLCIMHVGKPVKYVRRLKPPHKKEEEFWRRRHRKRRATFSQDLSREVEDDLDCHENVNEATIDQHVEILSTVARRAYDFAVLLGSSSARCTKRHLTREEAKSSN</sequence>
<protein>
    <submittedName>
        <fullName evidence="1">Uncharacterized protein</fullName>
    </submittedName>
</protein>
<dbReference type="EMBL" id="MTYJ01000490">
    <property type="protein sequence ID" value="OWA54952.1"/>
    <property type="molecule type" value="Genomic_DNA"/>
</dbReference>
<name>A0A9X6RPD2_HYPEX</name>
<comment type="caution">
    <text evidence="1">The sequence shown here is derived from an EMBL/GenBank/DDBJ whole genome shotgun (WGS) entry which is preliminary data.</text>
</comment>